<dbReference type="AlphaFoldDB" id="A0A923EAD2"/>
<proteinExistence type="predicted"/>
<feature type="transmembrane region" description="Helical" evidence="1">
    <location>
        <begin position="160"/>
        <end position="179"/>
    </location>
</feature>
<dbReference type="Pfam" id="PF07099">
    <property type="entry name" value="DUF1361"/>
    <property type="match status" value="1"/>
</dbReference>
<reference evidence="2 3" key="1">
    <citation type="submission" date="2020-04" db="EMBL/GenBank/DDBJ databases">
        <title>Genomic insights into acetone-butanol-ethanol (ABE) fermentation by sequencing solventogenic clostridia strains.</title>
        <authorList>
            <person name="Brown S."/>
        </authorList>
    </citation>
    <scope>NUCLEOTIDE SEQUENCE [LARGE SCALE GENOMIC DNA]</scope>
    <source>
        <strain evidence="2 3">DJ011</strain>
    </source>
</reference>
<comment type="caution">
    <text evidence="2">The sequence shown here is derived from an EMBL/GenBank/DDBJ whole genome shotgun (WGS) entry which is preliminary data.</text>
</comment>
<evidence type="ECO:0000313" key="3">
    <source>
        <dbReference type="Proteomes" id="UP000563151"/>
    </source>
</evidence>
<dbReference type="RefSeq" id="WP_173680443.1">
    <property type="nucleotide sequence ID" value="NZ_JAAZWO010000011.1"/>
</dbReference>
<dbReference type="Proteomes" id="UP000563151">
    <property type="component" value="Unassembled WGS sequence"/>
</dbReference>
<keyword evidence="1" id="KW-0472">Membrane</keyword>
<keyword evidence="3" id="KW-1185">Reference proteome</keyword>
<feature type="transmembrane region" description="Helical" evidence="1">
    <location>
        <begin position="210"/>
        <end position="231"/>
    </location>
</feature>
<evidence type="ECO:0000313" key="2">
    <source>
        <dbReference type="EMBL" id="MBC2398167.1"/>
    </source>
</evidence>
<organism evidence="2 3">
    <name type="scientific">Clostridium tetanomorphum</name>
    <dbReference type="NCBI Taxonomy" id="1553"/>
    <lineage>
        <taxon>Bacteria</taxon>
        <taxon>Bacillati</taxon>
        <taxon>Bacillota</taxon>
        <taxon>Clostridia</taxon>
        <taxon>Eubacteriales</taxon>
        <taxon>Clostridiaceae</taxon>
        <taxon>Clostridium</taxon>
    </lineage>
</organism>
<accession>A0A923EAD2</accession>
<dbReference type="InterPro" id="IPR009793">
    <property type="entry name" value="DUF1361"/>
</dbReference>
<feature type="transmembrane region" description="Helical" evidence="1">
    <location>
        <begin position="12"/>
        <end position="30"/>
    </location>
</feature>
<name>A0A923EAD2_CLOTT</name>
<feature type="transmembrane region" description="Helical" evidence="1">
    <location>
        <begin position="69"/>
        <end position="88"/>
    </location>
</feature>
<gene>
    <name evidence="2" type="ORF">HGG79_10320</name>
</gene>
<dbReference type="EMBL" id="JAAZWO010000011">
    <property type="protein sequence ID" value="MBC2398167.1"/>
    <property type="molecule type" value="Genomic_DNA"/>
</dbReference>
<evidence type="ECO:0000256" key="1">
    <source>
        <dbReference type="SAM" id="Phobius"/>
    </source>
</evidence>
<feature type="transmembrane region" description="Helical" evidence="1">
    <location>
        <begin position="36"/>
        <end position="57"/>
    </location>
</feature>
<keyword evidence="1" id="KW-1133">Transmembrane helix</keyword>
<sequence length="234" mass="27770">MIRSINKIKKLKNYFIIITLLYFIWILFGGNLKQIYMIWNIILAWVPLEIAMLIYNFTSSRIKKKSKKVIILMLGIIWLLFYPNSPYITTDFIHLSTNKYYFSNPDYKLYSNVPPIIYNEDVSIWLDFINIGIGVLIGCIVGFLSLYINQSMVKKYYNKFLSWIFVISVNLLSGFAIYLGRFIRWNSWDVILNPKSLMIILFNHVNNQSLYYTIIFGVFSFMLYLIIYLIIDVN</sequence>
<protein>
    <submittedName>
        <fullName evidence="2">DUF1361 domain-containing protein</fullName>
    </submittedName>
</protein>
<keyword evidence="1" id="KW-0812">Transmembrane</keyword>
<feature type="transmembrane region" description="Helical" evidence="1">
    <location>
        <begin position="128"/>
        <end position="148"/>
    </location>
</feature>